<name>I3CIA2_9GAMM</name>
<dbReference type="InterPro" id="IPR003593">
    <property type="entry name" value="AAA+_ATPase"/>
</dbReference>
<evidence type="ECO:0000259" key="4">
    <source>
        <dbReference type="PROSITE" id="PS00662"/>
    </source>
</evidence>
<dbReference type="CDD" id="cd01129">
    <property type="entry name" value="PulE-GspE-like"/>
    <property type="match status" value="1"/>
</dbReference>
<dbReference type="PANTHER" id="PTHR30258:SF2">
    <property type="entry name" value="COMG OPERON PROTEIN 1"/>
    <property type="match status" value="1"/>
</dbReference>
<dbReference type="SUPFAM" id="SSF52540">
    <property type="entry name" value="P-loop containing nucleoside triphosphate hydrolases"/>
    <property type="match status" value="1"/>
</dbReference>
<dbReference type="STRING" id="395493.BegalDRAFT_2501"/>
<proteinExistence type="inferred from homology"/>
<dbReference type="GO" id="GO:0005524">
    <property type="term" value="F:ATP binding"/>
    <property type="evidence" value="ECO:0007669"/>
    <property type="project" value="UniProtKB-KW"/>
</dbReference>
<keyword evidence="6" id="KW-1185">Reference proteome</keyword>
<keyword evidence="2" id="KW-0547">Nucleotide-binding</keyword>
<dbReference type="GO" id="GO:0005886">
    <property type="term" value="C:plasma membrane"/>
    <property type="evidence" value="ECO:0007669"/>
    <property type="project" value="TreeGrafter"/>
</dbReference>
<organism evidence="5 6">
    <name type="scientific">Beggiatoa alba B18LD</name>
    <dbReference type="NCBI Taxonomy" id="395493"/>
    <lineage>
        <taxon>Bacteria</taxon>
        <taxon>Pseudomonadati</taxon>
        <taxon>Pseudomonadota</taxon>
        <taxon>Gammaproteobacteria</taxon>
        <taxon>Thiotrichales</taxon>
        <taxon>Thiotrichaceae</taxon>
        <taxon>Beggiatoa</taxon>
    </lineage>
</organism>
<accession>I3CIA2</accession>
<dbReference type="Pfam" id="PF00437">
    <property type="entry name" value="T2SSE"/>
    <property type="match status" value="1"/>
</dbReference>
<dbReference type="SMART" id="SM00382">
    <property type="entry name" value="AAA"/>
    <property type="match status" value="1"/>
</dbReference>
<evidence type="ECO:0000313" key="5">
    <source>
        <dbReference type="EMBL" id="EIJ43345.1"/>
    </source>
</evidence>
<keyword evidence="3" id="KW-0067">ATP-binding</keyword>
<dbReference type="AlphaFoldDB" id="I3CIA2"/>
<dbReference type="Proteomes" id="UP000005744">
    <property type="component" value="Unassembled WGS sequence"/>
</dbReference>
<dbReference type="FunFam" id="3.30.450.90:FF:000001">
    <property type="entry name" value="Type II secretion system ATPase GspE"/>
    <property type="match status" value="1"/>
</dbReference>
<dbReference type="InterPro" id="IPR001482">
    <property type="entry name" value="T2SS/T4SS_dom"/>
</dbReference>
<gene>
    <name evidence="5" type="ORF">BegalDRAFT_2501</name>
</gene>
<dbReference type="PANTHER" id="PTHR30258">
    <property type="entry name" value="TYPE II SECRETION SYSTEM PROTEIN GSPE-RELATED"/>
    <property type="match status" value="1"/>
</dbReference>
<evidence type="ECO:0000256" key="3">
    <source>
        <dbReference type="ARBA" id="ARBA00022840"/>
    </source>
</evidence>
<dbReference type="OrthoDB" id="6189814at2"/>
<evidence type="ECO:0000256" key="2">
    <source>
        <dbReference type="ARBA" id="ARBA00022741"/>
    </source>
</evidence>
<dbReference type="GO" id="GO:0016887">
    <property type="term" value="F:ATP hydrolysis activity"/>
    <property type="evidence" value="ECO:0007669"/>
    <property type="project" value="TreeGrafter"/>
</dbReference>
<dbReference type="eggNOG" id="COG2804">
    <property type="taxonomic scope" value="Bacteria"/>
</dbReference>
<dbReference type="InterPro" id="IPR027417">
    <property type="entry name" value="P-loop_NTPase"/>
</dbReference>
<dbReference type="HOGENOM" id="CLU_013446_10_3_6"/>
<evidence type="ECO:0000313" key="6">
    <source>
        <dbReference type="Proteomes" id="UP000005744"/>
    </source>
</evidence>
<dbReference type="Gene3D" id="3.40.50.300">
    <property type="entry name" value="P-loop containing nucleotide triphosphate hydrolases"/>
    <property type="match status" value="1"/>
</dbReference>
<dbReference type="FunFam" id="3.40.50.300:FF:000398">
    <property type="entry name" value="Type IV pilus assembly ATPase PilB"/>
    <property type="match status" value="1"/>
</dbReference>
<evidence type="ECO:0000256" key="1">
    <source>
        <dbReference type="ARBA" id="ARBA00006611"/>
    </source>
</evidence>
<comment type="similarity">
    <text evidence="1">Belongs to the GSP E family.</text>
</comment>
<dbReference type="EMBL" id="JH600070">
    <property type="protein sequence ID" value="EIJ43345.1"/>
    <property type="molecule type" value="Genomic_DNA"/>
</dbReference>
<dbReference type="Gene3D" id="3.30.450.90">
    <property type="match status" value="1"/>
</dbReference>
<reference evidence="5 6" key="1">
    <citation type="submission" date="2011-11" db="EMBL/GenBank/DDBJ databases">
        <title>Improved High-Quality Draft sequence of Beggiatoa alba B18lD.</title>
        <authorList>
            <consortium name="US DOE Joint Genome Institute"/>
            <person name="Lucas S."/>
            <person name="Han J."/>
            <person name="Lapidus A."/>
            <person name="Cheng J.-F."/>
            <person name="Goodwin L."/>
            <person name="Pitluck S."/>
            <person name="Peters L."/>
            <person name="Mikhailova N."/>
            <person name="Held B."/>
            <person name="Detter J.C."/>
            <person name="Han C."/>
            <person name="Tapia R."/>
            <person name="Land M."/>
            <person name="Hauser L."/>
            <person name="Kyrpides N."/>
            <person name="Ivanova N."/>
            <person name="Pagani I."/>
            <person name="Samuel K."/>
            <person name="Teske A."/>
            <person name="Mueller J."/>
            <person name="Woyke T."/>
        </authorList>
    </citation>
    <scope>NUCLEOTIDE SEQUENCE [LARGE SCALE GENOMIC DNA]</scope>
    <source>
        <strain evidence="5 6">B18LD</strain>
    </source>
</reference>
<feature type="domain" description="Bacterial type II secretion system protein E" evidence="4">
    <location>
        <begin position="305"/>
        <end position="319"/>
    </location>
</feature>
<sequence>MTTTALSLPIFTQLLAKKGIAPVENFPEQPCLLFSTPPDIEDRAKIRFLLGQYVRFERGAADQVARLIKHWRAKLSPELDGAGDGGRADQLDNEYLKDLASDAPVIRMVNHLMERALDLNASDIHFEPEEKYLMVRCRVDGVMVNIERLPANVQAAVSSRVKLMARLDIGEKRLPQDGRIQYQMGERTLDMRVSTLPGVHGESIVLRLLDRSDISVSLDKLGMPADILKPFAHVIQQPHGMILVTGPTGSGKTTTLYGTLEKINTGSQKIITIEDPVEYQLEGITQIHVNAKIGLTFAAGLRSIVRQDPDIIMVGEIRDHETAEIAIESALTGHLVFSTLHTNDAAGAITRLQDMGVDTYLISSSVMAIMAQRLVRKICQNCAEDHELTEDEAELLGISRADHPIIKRGHGCERCANTGYRGRLGLYELLIISDSVRAVITSGGDANKIREQAQREGLRLLRQDALEKLYQGITTPEEIVRVTRAI</sequence>
<dbReference type="PROSITE" id="PS00662">
    <property type="entry name" value="T2SP_E"/>
    <property type="match status" value="1"/>
</dbReference>
<dbReference type="RefSeq" id="WP_002690441.1">
    <property type="nucleotide sequence ID" value="NZ_JH600070.1"/>
</dbReference>
<protein>
    <submittedName>
        <fullName evidence="5">Type II secretory pathway, ATPase PulE/Tfp pilus assembly pathway, ATPase PilB</fullName>
    </submittedName>
</protein>